<dbReference type="InParanoid" id="A0A1Z5J7I8"/>
<evidence type="ECO:0000313" key="5">
    <source>
        <dbReference type="EMBL" id="GAX09953.1"/>
    </source>
</evidence>
<evidence type="ECO:0000313" key="6">
    <source>
        <dbReference type="Proteomes" id="UP000198406"/>
    </source>
</evidence>
<reference evidence="5 6" key="1">
    <citation type="journal article" date="2015" name="Plant Cell">
        <title>Oil accumulation by the oleaginous diatom Fistulifera solaris as revealed by the genome and transcriptome.</title>
        <authorList>
            <person name="Tanaka T."/>
            <person name="Maeda Y."/>
            <person name="Veluchamy A."/>
            <person name="Tanaka M."/>
            <person name="Abida H."/>
            <person name="Marechal E."/>
            <person name="Bowler C."/>
            <person name="Muto M."/>
            <person name="Sunaga Y."/>
            <person name="Tanaka M."/>
            <person name="Yoshino T."/>
            <person name="Taniguchi T."/>
            <person name="Fukuda Y."/>
            <person name="Nemoto M."/>
            <person name="Matsumoto M."/>
            <person name="Wong P.S."/>
            <person name="Aburatani S."/>
            <person name="Fujibuchi W."/>
        </authorList>
    </citation>
    <scope>NUCLEOTIDE SEQUENCE [LARGE SCALE GENOMIC DNA]</scope>
    <source>
        <strain evidence="5 6">JPCC DA0580</strain>
    </source>
</reference>
<comment type="subcellular location">
    <subcellularLocation>
        <location evidence="1">Nucleus</location>
    </subcellularLocation>
</comment>
<organism evidence="5 6">
    <name type="scientific">Fistulifera solaris</name>
    <name type="common">Oleaginous diatom</name>
    <dbReference type="NCBI Taxonomy" id="1519565"/>
    <lineage>
        <taxon>Eukaryota</taxon>
        <taxon>Sar</taxon>
        <taxon>Stramenopiles</taxon>
        <taxon>Ochrophyta</taxon>
        <taxon>Bacillariophyta</taxon>
        <taxon>Bacillariophyceae</taxon>
        <taxon>Bacillariophycidae</taxon>
        <taxon>Naviculales</taxon>
        <taxon>Naviculaceae</taxon>
        <taxon>Fistulifera</taxon>
    </lineage>
</organism>
<dbReference type="SUPFAM" id="SSF46785">
    <property type="entry name" value="Winged helix' DNA-binding domain"/>
    <property type="match status" value="2"/>
</dbReference>
<evidence type="ECO:0000256" key="1">
    <source>
        <dbReference type="ARBA" id="ARBA00004123"/>
    </source>
</evidence>
<name>A0A1Z5J7I8_FISSO</name>
<dbReference type="PANTHER" id="PTHR10015">
    <property type="entry name" value="HEAT SHOCK TRANSCRIPTION FACTOR"/>
    <property type="match status" value="1"/>
</dbReference>
<dbReference type="AlphaFoldDB" id="A0A1Z5J7I8"/>
<dbReference type="Pfam" id="PF00447">
    <property type="entry name" value="HSF_DNA-bind"/>
    <property type="match status" value="2"/>
</dbReference>
<keyword evidence="6" id="KW-1185">Reference proteome</keyword>
<dbReference type="GO" id="GO:0003700">
    <property type="term" value="F:DNA-binding transcription factor activity"/>
    <property type="evidence" value="ECO:0007669"/>
    <property type="project" value="InterPro"/>
</dbReference>
<proteinExistence type="predicted"/>
<feature type="domain" description="HSF-type DNA-binding" evidence="4">
    <location>
        <begin position="22"/>
        <end position="98"/>
    </location>
</feature>
<comment type="caution">
    <text evidence="5">The sequence shown here is derived from an EMBL/GenBank/DDBJ whole genome shotgun (WGS) entry which is preliminary data.</text>
</comment>
<sequence>MSHDETEQTSDDGRNSFPVVFHRLLTTVSKKSPHLMGWGDRGTTFYMVCSGNEEEMQKAITPFFAHGNFASMRRQLSSYRFSRGKNGHWYHPRFHKKSTPEDLFFIQGNRRKRGEFREQLQQSKKQLPKLPNARTGKTSMLRNMMKGTGPLANVDINANNAHETHKQERAFPEKLGEMLDNLSPKYPRLLGWSRDGKAFFVDRRLFEDHSWEVKEFFPRGNLRNFQRQLNACGFRRHPSGTLEGYWYHQYFSSKQASLPSSGSDAPSFESADIESDSDVGIDAQPVFLGSTCPLTTVVDEMHAADITKRNILGAFYCESCFYMEGKVCCDKCPGLHHRNCHTSRCVSHVQHADFMYLTT</sequence>
<dbReference type="PANTHER" id="PTHR10015:SF206">
    <property type="entry name" value="HSF-TYPE DNA-BINDING DOMAIN-CONTAINING PROTEIN"/>
    <property type="match status" value="1"/>
</dbReference>
<dbReference type="InterPro" id="IPR000232">
    <property type="entry name" value="HSF_DNA-bd"/>
</dbReference>
<accession>A0A1Z5J7I8</accession>
<evidence type="ECO:0000259" key="4">
    <source>
        <dbReference type="Pfam" id="PF00447"/>
    </source>
</evidence>
<dbReference type="InterPro" id="IPR036388">
    <property type="entry name" value="WH-like_DNA-bd_sf"/>
</dbReference>
<gene>
    <name evidence="5" type="ORF">FisN_11Lu088</name>
</gene>
<keyword evidence="3" id="KW-0539">Nucleus</keyword>
<dbReference type="EMBL" id="BDSP01000013">
    <property type="protein sequence ID" value="GAX09953.1"/>
    <property type="molecule type" value="Genomic_DNA"/>
</dbReference>
<keyword evidence="2" id="KW-0238">DNA-binding</keyword>
<evidence type="ECO:0000256" key="2">
    <source>
        <dbReference type="ARBA" id="ARBA00023125"/>
    </source>
</evidence>
<dbReference type="GO" id="GO:0043565">
    <property type="term" value="F:sequence-specific DNA binding"/>
    <property type="evidence" value="ECO:0007669"/>
    <property type="project" value="InterPro"/>
</dbReference>
<dbReference type="Proteomes" id="UP000198406">
    <property type="component" value="Unassembled WGS sequence"/>
</dbReference>
<dbReference type="Gene3D" id="1.10.10.10">
    <property type="entry name" value="Winged helix-like DNA-binding domain superfamily/Winged helix DNA-binding domain"/>
    <property type="match status" value="2"/>
</dbReference>
<protein>
    <recommendedName>
        <fullName evidence="4">HSF-type DNA-binding domain-containing protein</fullName>
    </recommendedName>
</protein>
<dbReference type="GO" id="GO:0005634">
    <property type="term" value="C:nucleus"/>
    <property type="evidence" value="ECO:0007669"/>
    <property type="project" value="UniProtKB-SubCell"/>
</dbReference>
<evidence type="ECO:0000256" key="3">
    <source>
        <dbReference type="ARBA" id="ARBA00023242"/>
    </source>
</evidence>
<feature type="domain" description="HSF-type DNA-binding" evidence="4">
    <location>
        <begin position="171"/>
        <end position="257"/>
    </location>
</feature>
<dbReference type="InterPro" id="IPR036390">
    <property type="entry name" value="WH_DNA-bd_sf"/>
</dbReference>